<protein>
    <submittedName>
        <fullName evidence="2">Uncharacterized protein</fullName>
    </submittedName>
</protein>
<reference evidence="2 3" key="1">
    <citation type="journal article" date="2021" name="BMC Genomics">
        <title>Datura genome reveals duplications of psychoactive alkaloid biosynthetic genes and high mutation rate following tissue culture.</title>
        <authorList>
            <person name="Rajewski A."/>
            <person name="Carter-House D."/>
            <person name="Stajich J."/>
            <person name="Litt A."/>
        </authorList>
    </citation>
    <scope>NUCLEOTIDE SEQUENCE [LARGE SCALE GENOMIC DNA]</scope>
    <source>
        <strain evidence="2">AR-01</strain>
    </source>
</reference>
<feature type="region of interest" description="Disordered" evidence="1">
    <location>
        <begin position="1"/>
        <end position="30"/>
    </location>
</feature>
<evidence type="ECO:0000256" key="1">
    <source>
        <dbReference type="SAM" id="MobiDB-lite"/>
    </source>
</evidence>
<accession>A0ABS8TNU6</accession>
<feature type="compositionally biased region" description="Basic and acidic residues" evidence="1">
    <location>
        <begin position="1"/>
        <end position="14"/>
    </location>
</feature>
<name>A0ABS8TNU6_DATST</name>
<keyword evidence="3" id="KW-1185">Reference proteome</keyword>
<evidence type="ECO:0000313" key="2">
    <source>
        <dbReference type="EMBL" id="MCD7472224.1"/>
    </source>
</evidence>
<comment type="caution">
    <text evidence="2">The sequence shown here is derived from an EMBL/GenBank/DDBJ whole genome shotgun (WGS) entry which is preliminary data.</text>
</comment>
<proteinExistence type="predicted"/>
<dbReference type="EMBL" id="JACEIK010001792">
    <property type="protein sequence ID" value="MCD7472224.1"/>
    <property type="molecule type" value="Genomic_DNA"/>
</dbReference>
<gene>
    <name evidence="2" type="ORF">HAX54_013243</name>
</gene>
<evidence type="ECO:0000313" key="3">
    <source>
        <dbReference type="Proteomes" id="UP000823775"/>
    </source>
</evidence>
<organism evidence="2 3">
    <name type="scientific">Datura stramonium</name>
    <name type="common">Jimsonweed</name>
    <name type="synonym">Common thornapple</name>
    <dbReference type="NCBI Taxonomy" id="4076"/>
    <lineage>
        <taxon>Eukaryota</taxon>
        <taxon>Viridiplantae</taxon>
        <taxon>Streptophyta</taxon>
        <taxon>Embryophyta</taxon>
        <taxon>Tracheophyta</taxon>
        <taxon>Spermatophyta</taxon>
        <taxon>Magnoliopsida</taxon>
        <taxon>eudicotyledons</taxon>
        <taxon>Gunneridae</taxon>
        <taxon>Pentapetalae</taxon>
        <taxon>asterids</taxon>
        <taxon>lamiids</taxon>
        <taxon>Solanales</taxon>
        <taxon>Solanaceae</taxon>
        <taxon>Solanoideae</taxon>
        <taxon>Datureae</taxon>
        <taxon>Datura</taxon>
    </lineage>
</organism>
<dbReference type="Proteomes" id="UP000823775">
    <property type="component" value="Unassembled WGS sequence"/>
</dbReference>
<sequence length="106" mass="12282">ALQHTDRRDVRLDDTPYGAKHRPHTAGTGVMRRGCPGPKYLLNMDYPLGEHFRALYKVGQVLRSSLMIILSMRSKLELTPIWSLMVMMETTQRWEKLLMPPTNDED</sequence>
<feature type="non-terminal residue" evidence="2">
    <location>
        <position position="1"/>
    </location>
</feature>